<dbReference type="EMBL" id="JALJOS010000026">
    <property type="protein sequence ID" value="KAK9825073.1"/>
    <property type="molecule type" value="Genomic_DNA"/>
</dbReference>
<dbReference type="AlphaFoldDB" id="A0AAW1QUW7"/>
<dbReference type="Pfam" id="PF08583">
    <property type="entry name" value="Cmc1"/>
    <property type="match status" value="1"/>
</dbReference>
<evidence type="ECO:0000313" key="4">
    <source>
        <dbReference type="EMBL" id="KAK9825073.1"/>
    </source>
</evidence>
<dbReference type="InterPro" id="IPR009069">
    <property type="entry name" value="Cys_alpha_HP_mot_SF"/>
</dbReference>
<reference evidence="4 5" key="1">
    <citation type="journal article" date="2024" name="Nat. Commun.">
        <title>Phylogenomics reveals the evolutionary origins of lichenization in chlorophyte algae.</title>
        <authorList>
            <person name="Puginier C."/>
            <person name="Libourel C."/>
            <person name="Otte J."/>
            <person name="Skaloud P."/>
            <person name="Haon M."/>
            <person name="Grisel S."/>
            <person name="Petersen M."/>
            <person name="Berrin J.G."/>
            <person name="Delaux P.M."/>
            <person name="Dal Grande F."/>
            <person name="Keller J."/>
        </authorList>
    </citation>
    <scope>NUCLEOTIDE SEQUENCE [LARGE SCALE GENOMIC DNA]</scope>
    <source>
        <strain evidence="4 5">SAG 2145</strain>
    </source>
</reference>
<evidence type="ECO:0000256" key="3">
    <source>
        <dbReference type="RuleBase" id="RU364104"/>
    </source>
</evidence>
<keyword evidence="2" id="KW-1015">Disulfide bond</keyword>
<comment type="similarity">
    <text evidence="1 3">Belongs to the CMC family.</text>
</comment>
<protein>
    <recommendedName>
        <fullName evidence="3">COX assembly mitochondrial protein</fullName>
    </recommendedName>
</protein>
<dbReference type="Proteomes" id="UP001438707">
    <property type="component" value="Unassembled WGS sequence"/>
</dbReference>
<evidence type="ECO:0000313" key="5">
    <source>
        <dbReference type="Proteomes" id="UP001438707"/>
    </source>
</evidence>
<evidence type="ECO:0000256" key="2">
    <source>
        <dbReference type="ARBA" id="ARBA00023157"/>
    </source>
</evidence>
<dbReference type="InterPro" id="IPR013892">
    <property type="entry name" value="Cyt_c_biogenesis_Cmc1-like"/>
</dbReference>
<proteinExistence type="inferred from homology"/>
<name>A0AAW1QUW7_9CHLO</name>
<organism evidence="4 5">
    <name type="scientific">Apatococcus lobatus</name>
    <dbReference type="NCBI Taxonomy" id="904363"/>
    <lineage>
        <taxon>Eukaryota</taxon>
        <taxon>Viridiplantae</taxon>
        <taxon>Chlorophyta</taxon>
        <taxon>core chlorophytes</taxon>
        <taxon>Trebouxiophyceae</taxon>
        <taxon>Chlorellales</taxon>
        <taxon>Chlorellaceae</taxon>
        <taxon>Apatococcus</taxon>
    </lineage>
</organism>
<keyword evidence="3" id="KW-0496">Mitochondrion</keyword>
<dbReference type="PROSITE" id="PS51808">
    <property type="entry name" value="CHCH"/>
    <property type="match status" value="1"/>
</dbReference>
<comment type="subcellular location">
    <subcellularLocation>
        <location evidence="3">Mitochondrion</location>
    </subcellularLocation>
</comment>
<dbReference type="SUPFAM" id="SSF47072">
    <property type="entry name" value="Cysteine alpha-hairpin motif"/>
    <property type="match status" value="1"/>
</dbReference>
<gene>
    <name evidence="4" type="ORF">WJX74_006155</name>
</gene>
<accession>A0AAW1QUW7</accession>
<sequence length="102" mass="11767">MSSPALPPEEKVPAKVMKALNYRLRRHASALCKDQAEALQQCMADRGFSAVYFCRPQNEDYKLCMKRHYNAERESELARRYMATGQGAPLEEQDWDSILKDL</sequence>
<evidence type="ECO:0000256" key="1">
    <source>
        <dbReference type="ARBA" id="ARBA00007347"/>
    </source>
</evidence>
<comment type="caution">
    <text evidence="4">The sequence shown here is derived from an EMBL/GenBank/DDBJ whole genome shotgun (WGS) entry which is preliminary data.</text>
</comment>
<dbReference type="GO" id="GO:0005739">
    <property type="term" value="C:mitochondrion"/>
    <property type="evidence" value="ECO:0007669"/>
    <property type="project" value="UniProtKB-SubCell"/>
</dbReference>
<keyword evidence="5" id="KW-1185">Reference proteome</keyword>